<evidence type="ECO:0000256" key="8">
    <source>
        <dbReference type="SAM" id="Phobius"/>
    </source>
</evidence>
<evidence type="ECO:0000256" key="1">
    <source>
        <dbReference type="ARBA" id="ARBA00004651"/>
    </source>
</evidence>
<evidence type="ECO:0000256" key="5">
    <source>
        <dbReference type="ARBA" id="ARBA00022692"/>
    </source>
</evidence>
<dbReference type="InterPro" id="IPR004776">
    <property type="entry name" value="Mem_transp_PIN-like"/>
</dbReference>
<feature type="transmembrane region" description="Helical" evidence="8">
    <location>
        <begin position="94"/>
        <end position="112"/>
    </location>
</feature>
<name>A0A549TE56_9HYPH</name>
<dbReference type="PANTHER" id="PTHR36838:SF3">
    <property type="entry name" value="TRANSPORTER AUXIN EFFLUX CARRIER EC FAMILY"/>
    <property type="match status" value="1"/>
</dbReference>
<feature type="transmembrane region" description="Helical" evidence="8">
    <location>
        <begin position="38"/>
        <end position="57"/>
    </location>
</feature>
<keyword evidence="5 8" id="KW-0812">Transmembrane</keyword>
<dbReference type="RefSeq" id="WP_143124241.1">
    <property type="nucleotide sequence ID" value="NZ_VJMG01000013.1"/>
</dbReference>
<dbReference type="Gene3D" id="1.20.1530.20">
    <property type="match status" value="1"/>
</dbReference>
<protein>
    <submittedName>
        <fullName evidence="9">AEC family transporter</fullName>
    </submittedName>
</protein>
<dbReference type="Pfam" id="PF03547">
    <property type="entry name" value="Mem_trans"/>
    <property type="match status" value="1"/>
</dbReference>
<dbReference type="PANTHER" id="PTHR36838">
    <property type="entry name" value="AUXIN EFFLUX CARRIER FAMILY PROTEIN"/>
    <property type="match status" value="1"/>
</dbReference>
<keyword evidence="3" id="KW-0813">Transport</keyword>
<proteinExistence type="inferred from homology"/>
<feature type="transmembrane region" description="Helical" evidence="8">
    <location>
        <begin position="63"/>
        <end position="82"/>
    </location>
</feature>
<organism evidence="9 10">
    <name type="scientific">Rhizobium straminoryzae</name>
    <dbReference type="NCBI Taxonomy" id="1387186"/>
    <lineage>
        <taxon>Bacteria</taxon>
        <taxon>Pseudomonadati</taxon>
        <taxon>Pseudomonadota</taxon>
        <taxon>Alphaproteobacteria</taxon>
        <taxon>Hyphomicrobiales</taxon>
        <taxon>Rhizobiaceae</taxon>
        <taxon>Rhizobium/Agrobacterium group</taxon>
        <taxon>Rhizobium</taxon>
    </lineage>
</organism>
<dbReference type="Proteomes" id="UP000316801">
    <property type="component" value="Unassembled WGS sequence"/>
</dbReference>
<comment type="caution">
    <text evidence="9">The sequence shown here is derived from an EMBL/GenBank/DDBJ whole genome shotgun (WGS) entry which is preliminary data.</text>
</comment>
<feature type="transmembrane region" description="Helical" evidence="8">
    <location>
        <begin position="291"/>
        <end position="313"/>
    </location>
</feature>
<evidence type="ECO:0000313" key="9">
    <source>
        <dbReference type="EMBL" id="TRL40475.1"/>
    </source>
</evidence>
<evidence type="ECO:0000256" key="2">
    <source>
        <dbReference type="ARBA" id="ARBA00010145"/>
    </source>
</evidence>
<sequence length="315" mass="33256">MSAVFTNVAPVFLLILIGWIVARTGLMSEESGDALAEFVFKIALPTLIFRTLAEAHFEGASPFRLWIAYFAGVAVTWTVGHLMARRLFGRDEKIGVIAGMSSAFANNVFIGLPLVGRSVGTDGIVAISILLAIHLPLMMVIGTILMEHASARVDGGGRRSLLAVLRQVGTNLSRNPLVIALALGVAFNLSGLGALPVVIKNVVDQIAAVTAAAALISLGMTLRKYPVHGNLSLATVMALLKLILLPASVYGFAHLLGLSHAWTSAMVLTSSVPTGINAWIIATRFRSGQSLAASVISITTIFGVVSVSFWAWLLS</sequence>
<accession>A0A549TE56</accession>
<gene>
    <name evidence="9" type="ORF">FNA46_06160</name>
</gene>
<comment type="subcellular location">
    <subcellularLocation>
        <location evidence="1">Cell membrane</location>
        <topology evidence="1">Multi-pass membrane protein</topology>
    </subcellularLocation>
</comment>
<dbReference type="GO" id="GO:0005886">
    <property type="term" value="C:plasma membrane"/>
    <property type="evidence" value="ECO:0007669"/>
    <property type="project" value="UniProtKB-SubCell"/>
</dbReference>
<keyword evidence="7 8" id="KW-0472">Membrane</keyword>
<feature type="transmembrane region" description="Helical" evidence="8">
    <location>
        <begin position="6"/>
        <end position="26"/>
    </location>
</feature>
<evidence type="ECO:0000256" key="4">
    <source>
        <dbReference type="ARBA" id="ARBA00022475"/>
    </source>
</evidence>
<keyword evidence="4" id="KW-1003">Cell membrane</keyword>
<reference evidence="9 10" key="1">
    <citation type="submission" date="2019-07" db="EMBL/GenBank/DDBJ databases">
        <title>Ln-dependent methylotrophs.</title>
        <authorList>
            <person name="Tani A."/>
        </authorList>
    </citation>
    <scope>NUCLEOTIDE SEQUENCE [LARGE SCALE GENOMIC DNA]</scope>
    <source>
        <strain evidence="9 10">SM12</strain>
    </source>
</reference>
<keyword evidence="10" id="KW-1185">Reference proteome</keyword>
<feature type="transmembrane region" description="Helical" evidence="8">
    <location>
        <begin position="234"/>
        <end position="253"/>
    </location>
</feature>
<evidence type="ECO:0000313" key="10">
    <source>
        <dbReference type="Proteomes" id="UP000316801"/>
    </source>
</evidence>
<keyword evidence="6 8" id="KW-1133">Transmembrane helix</keyword>
<comment type="similarity">
    <text evidence="2">Belongs to the auxin efflux carrier (TC 2.A.69) family.</text>
</comment>
<dbReference type="GO" id="GO:0055085">
    <property type="term" value="P:transmembrane transport"/>
    <property type="evidence" value="ECO:0007669"/>
    <property type="project" value="InterPro"/>
</dbReference>
<evidence type="ECO:0000256" key="6">
    <source>
        <dbReference type="ARBA" id="ARBA00022989"/>
    </source>
</evidence>
<feature type="transmembrane region" description="Helical" evidence="8">
    <location>
        <begin position="177"/>
        <end position="199"/>
    </location>
</feature>
<evidence type="ECO:0000256" key="3">
    <source>
        <dbReference type="ARBA" id="ARBA00022448"/>
    </source>
</evidence>
<feature type="transmembrane region" description="Helical" evidence="8">
    <location>
        <begin position="124"/>
        <end position="145"/>
    </location>
</feature>
<dbReference type="AlphaFoldDB" id="A0A549TE56"/>
<dbReference type="InterPro" id="IPR038770">
    <property type="entry name" value="Na+/solute_symporter_sf"/>
</dbReference>
<dbReference type="EMBL" id="VJMG01000013">
    <property type="protein sequence ID" value="TRL40475.1"/>
    <property type="molecule type" value="Genomic_DNA"/>
</dbReference>
<feature type="transmembrane region" description="Helical" evidence="8">
    <location>
        <begin position="259"/>
        <end position="279"/>
    </location>
</feature>
<evidence type="ECO:0000256" key="7">
    <source>
        <dbReference type="ARBA" id="ARBA00023136"/>
    </source>
</evidence>